<keyword evidence="6" id="KW-0732">Signal</keyword>
<keyword evidence="4 5" id="KW-0472">Membrane</keyword>
<evidence type="ECO:0000256" key="1">
    <source>
        <dbReference type="ARBA" id="ARBA00022475"/>
    </source>
</evidence>
<organism evidence="7 8">
    <name type="scientific">Parascaris equorum</name>
    <name type="common">Equine roundworm</name>
    <dbReference type="NCBI Taxonomy" id="6256"/>
    <lineage>
        <taxon>Eukaryota</taxon>
        <taxon>Metazoa</taxon>
        <taxon>Ecdysozoa</taxon>
        <taxon>Nematoda</taxon>
        <taxon>Chromadorea</taxon>
        <taxon>Rhabditida</taxon>
        <taxon>Spirurina</taxon>
        <taxon>Ascaridomorpha</taxon>
        <taxon>Ascaridoidea</taxon>
        <taxon>Ascarididae</taxon>
        <taxon>Parascaris</taxon>
    </lineage>
</organism>
<feature type="signal peptide" evidence="6">
    <location>
        <begin position="1"/>
        <end position="18"/>
    </location>
</feature>
<dbReference type="InterPro" id="IPR020912">
    <property type="entry name" value="UPF0295"/>
</dbReference>
<keyword evidence="3 5" id="KW-1133">Transmembrane helix</keyword>
<keyword evidence="2 5" id="KW-0812">Transmembrane</keyword>
<accession>A0A914S378</accession>
<keyword evidence="7" id="KW-1185">Reference proteome</keyword>
<protein>
    <submittedName>
        <fullName evidence="8">Uncharacterized protein</fullName>
    </submittedName>
</protein>
<evidence type="ECO:0000256" key="5">
    <source>
        <dbReference type="SAM" id="Phobius"/>
    </source>
</evidence>
<evidence type="ECO:0000256" key="3">
    <source>
        <dbReference type="ARBA" id="ARBA00022989"/>
    </source>
</evidence>
<evidence type="ECO:0000313" key="7">
    <source>
        <dbReference type="Proteomes" id="UP000887564"/>
    </source>
</evidence>
<evidence type="ECO:0000256" key="4">
    <source>
        <dbReference type="ARBA" id="ARBA00023136"/>
    </source>
</evidence>
<dbReference type="Proteomes" id="UP000887564">
    <property type="component" value="Unplaced"/>
</dbReference>
<sequence length="83" mass="8962">MHSKQLSTLLSFFHFAMGNATSANQASGHSLTAVYASAMIMHRSVIKRQVHVLNVAISLMAIIVIVASLAIYYAYIGMFGPSC</sequence>
<evidence type="ECO:0000313" key="8">
    <source>
        <dbReference type="WBParaSite" id="PEQ_0001304301-mRNA-1"/>
    </source>
</evidence>
<dbReference type="AlphaFoldDB" id="A0A914S378"/>
<reference evidence="8" key="1">
    <citation type="submission" date="2022-11" db="UniProtKB">
        <authorList>
            <consortium name="WormBaseParasite"/>
        </authorList>
    </citation>
    <scope>IDENTIFICATION</scope>
</reference>
<feature type="transmembrane region" description="Helical" evidence="5">
    <location>
        <begin position="52"/>
        <end position="75"/>
    </location>
</feature>
<keyword evidence="1" id="KW-1003">Cell membrane</keyword>
<evidence type="ECO:0000256" key="6">
    <source>
        <dbReference type="SAM" id="SignalP"/>
    </source>
</evidence>
<name>A0A914S378_PAREQ</name>
<feature type="chain" id="PRO_5037116512" evidence="6">
    <location>
        <begin position="19"/>
        <end position="83"/>
    </location>
</feature>
<dbReference type="Pfam" id="PF11023">
    <property type="entry name" value="DUF2614"/>
    <property type="match status" value="1"/>
</dbReference>
<proteinExistence type="predicted"/>
<evidence type="ECO:0000256" key="2">
    <source>
        <dbReference type="ARBA" id="ARBA00022692"/>
    </source>
</evidence>
<dbReference type="WBParaSite" id="PEQ_0001304301-mRNA-1">
    <property type="protein sequence ID" value="PEQ_0001304301-mRNA-1"/>
    <property type="gene ID" value="PEQ_0001304301"/>
</dbReference>